<dbReference type="InterPro" id="IPR057003">
    <property type="entry name" value="Phage_tail_terminator_2"/>
</dbReference>
<proteinExistence type="predicted"/>
<name>A0A023W6J4_9CAUD</name>
<evidence type="ECO:0000313" key="1">
    <source>
        <dbReference type="EMBL" id="AHY26929.1"/>
    </source>
</evidence>
<dbReference type="Pfam" id="PF23841">
    <property type="entry name" value="Phage_tail_terminator_2"/>
    <property type="match status" value="1"/>
</dbReference>
<reference evidence="1 2" key="1">
    <citation type="submission" date="2014-02" db="EMBL/GenBank/DDBJ databases">
        <authorList>
            <person name="Bateh S."/>
            <person name="Bernal D."/>
            <person name="Debose F."/>
            <person name="Kujala R."/>
            <person name="Lamas N."/>
            <person name="Menkis M."/>
            <person name="Romero R."/>
            <person name="Schrull J."/>
            <person name="Sharma S."/>
            <person name="Sidronio T."/>
            <person name="Solanki D."/>
            <person name="Swartout D."/>
            <person name="Venero M."/>
            <person name="Vijayan A."/>
            <person name="Wang J.-S."/>
            <person name="Yakovenko A."/>
            <person name="Sabo J.L."/>
            <person name="Braun E.L."/>
            <person name="Barbazuk W.B."/>
            <person name="Buck G.A."/>
            <person name="Campbell R."/>
            <person name="Carvalho M.R."/>
            <person name="Duckworth R.A."/>
            <person name="Dunn T."/>
            <person name="Halpern C."/>
            <person name="Johnson A."/>
            <person name="Kiflezghi M.G."/>
            <person name="Lee V."/>
            <person name="Loviza R.A."/>
            <person name="Serrano M.G."/>
            <person name="Shah Z.V."/>
            <person name="Sharma K."/>
            <person name="Voegtly L.J."/>
            <person name="Walstead R."/>
            <person name="Wang Y.P."/>
            <person name="Bradley K.W."/>
            <person name="Clarke D.Q."/>
            <person name="Barker L.P."/>
            <person name="Bailey C."/>
            <person name="Asai D.J."/>
            <person name="Bowman C.A."/>
            <person name="Russell D.A."/>
            <person name="Pope W.H."/>
            <person name="Jacobs-Sera D."/>
            <person name="Hendrix R.W."/>
            <person name="Hatfull G.F."/>
        </authorList>
    </citation>
    <scope>NUCLEOTIDE SEQUENCE [LARGE SCALE GENOMIC DNA]</scope>
</reference>
<evidence type="ECO:0000313" key="2">
    <source>
        <dbReference type="Proteomes" id="UP000024441"/>
    </source>
</evidence>
<organism evidence="1 2">
    <name type="scientific">Mycobacterium phage Bernal13</name>
    <dbReference type="NCBI Taxonomy" id="1486424"/>
    <lineage>
        <taxon>Viruses</taxon>
        <taxon>Duplodnaviria</taxon>
        <taxon>Heunggongvirae</taxon>
        <taxon>Uroviricota</taxon>
        <taxon>Caudoviricetes</taxon>
        <taxon>Bernalvirus</taxon>
        <taxon>Bernalvirus bernal13</taxon>
    </lineage>
</organism>
<dbReference type="KEGG" id="vg:19488321"/>
<keyword evidence="2" id="KW-1185">Reference proteome</keyword>
<dbReference type="Proteomes" id="UP000024441">
    <property type="component" value="Segment"/>
</dbReference>
<dbReference type="EMBL" id="KJ510413">
    <property type="protein sequence ID" value="AHY26929.1"/>
    <property type="molecule type" value="Genomic_DNA"/>
</dbReference>
<sequence>MAIGFPEWWNVGAAGYPNIQKLCRRAFDGLLTDVELTSWFPKPNVYEERLEAGGAYLRFYRTGGRINREEKRDEPKVQIAALSRSSDDSWELIEFVRQVLEEGYGQAGAVVPGTIYTLYAAGEVVGPQLIPELIADDRLVPITYELHTRRPKGLPNYRQALGL</sequence>
<dbReference type="RefSeq" id="YP_009031140.1">
    <property type="nucleotide sequence ID" value="NC_024135.1"/>
</dbReference>
<protein>
    <recommendedName>
        <fullName evidence="3">Tail terminator</fullName>
    </recommendedName>
</protein>
<dbReference type="GeneID" id="19488321"/>
<dbReference type="OrthoDB" id="25345at10239"/>
<gene>
    <name evidence="1" type="primary">13</name>
    <name evidence="1" type="ORF">PBI_BERNAL13_13</name>
</gene>
<accession>A0A023W6J4</accession>
<evidence type="ECO:0008006" key="3">
    <source>
        <dbReference type="Google" id="ProtNLM"/>
    </source>
</evidence>